<dbReference type="GeneID" id="120044861"/>
<feature type="region of interest" description="Disordered" evidence="1">
    <location>
        <begin position="751"/>
        <end position="813"/>
    </location>
</feature>
<dbReference type="PANTHER" id="PTHR15319">
    <property type="entry name" value="TATA BOX-BINDING PROTEIN ASSOCIATED FACTOR RNA POLYMERASE I SUBUNIT C"/>
    <property type="match status" value="1"/>
</dbReference>
<feature type="region of interest" description="Disordered" evidence="1">
    <location>
        <begin position="1069"/>
        <end position="1105"/>
    </location>
</feature>
<feature type="domain" description="TAF1C helical bundle" evidence="3">
    <location>
        <begin position="706"/>
        <end position="765"/>
    </location>
</feature>
<feature type="domain" description="TAF1C beta-propeller" evidence="2">
    <location>
        <begin position="460"/>
        <end position="597"/>
    </location>
</feature>
<evidence type="ECO:0000259" key="2">
    <source>
        <dbReference type="Pfam" id="PF20641"/>
    </source>
</evidence>
<dbReference type="Pfam" id="PF20642">
    <property type="entry name" value="TAF1C_HB"/>
    <property type="match status" value="2"/>
</dbReference>
<dbReference type="AlphaFoldDB" id="A0A8U0QMV6"/>
<evidence type="ECO:0000313" key="5">
    <source>
        <dbReference type="RefSeq" id="XP_038845481.1"/>
    </source>
</evidence>
<gene>
    <name evidence="5" type="primary">taf1c</name>
</gene>
<feature type="compositionally biased region" description="Polar residues" evidence="1">
    <location>
        <begin position="774"/>
        <end position="797"/>
    </location>
</feature>
<keyword evidence="4" id="KW-1185">Reference proteome</keyword>
<dbReference type="PANTHER" id="PTHR15319:SF1">
    <property type="entry name" value="TATA BOX-BINDING PROTEIN-ASSOCIATED FACTOR RNA POLYMERASE I SUBUNIT C"/>
    <property type="match status" value="1"/>
</dbReference>
<feature type="region of interest" description="Disordered" evidence="1">
    <location>
        <begin position="1223"/>
        <end position="1273"/>
    </location>
</feature>
<dbReference type="RefSeq" id="XP_038845481.1">
    <property type="nucleotide sequence ID" value="XM_038989553.1"/>
</dbReference>
<dbReference type="InterPro" id="IPR049087">
    <property type="entry name" value="TAF1C_beta-prop"/>
</dbReference>
<dbReference type="InterPro" id="IPR036322">
    <property type="entry name" value="WD40_repeat_dom_sf"/>
</dbReference>
<reference evidence="5" key="1">
    <citation type="submission" date="2025-08" db="UniProtKB">
        <authorList>
            <consortium name="RefSeq"/>
        </authorList>
    </citation>
    <scope>IDENTIFICATION</scope>
    <source>
        <tissue evidence="5">White muscle</tissue>
    </source>
</reference>
<proteinExistence type="predicted"/>
<dbReference type="KEGG" id="snh:120044861"/>
<sequence>MDYNFPQKLFPVYFNSGPPSSTFRHNVGGWGSYGQVLEVNVALHENDVSLPKVDWKFESQHQVKGETWVPVEPIAIPLLRPKRGHKWSSTALSDPLDFSEQMQNFYQYKYTDAFCTMSHILGDNFHFRQGRRKVTVLGDNFHFRQGRRKVTVLGDNFHFRQGRRKVTVLGDNFHFRQGRRKVTVLGDNFHFRQGRRKVTVLGDNFHFRQGRRKVTVLGDNFHFRQGRRKVTVLGDNFHFRQGRRKVTVLGDNFHFRQGRRKVTVLGDNFHFRQGRRKVTVLGDNFHFRQGRRKVTVLGDNFHFRQGRRKASERNAVHMWQMKHFMHTLKYKKCELTHLERQAKRYHNLLSDVIHDIPPALLADHLHEELTYQSGQEQFSDHATGGAIGYISFTNTSISQQGCLVYPGKAGLNKLNFHRVVLEFQEGKPPCFDVSHKPLSFQLNGTIRQITIGLPQDECHVGVRCDYLCGVWKVSEKNIPKTLEVIQTKQPATCLSASPHVLGELLVTSESGAAYLWTVGKGLQKFRQEYSNLYFNSKSSWRWCDFSGHPRVMVYADRTGVELTDIRTKDHCSHTLFRIGQTPDCKSGERVILSNYLRDVHTFHHLVTTQHSAYVMDERFPCLPMIQWDHMMEHPPMFAQVVAGLPSGGGTTKVLLGSQRSQEVILLQYSGGREEACVTRGPPRALLSPRDSLGHLPVQLPHRQHHAQDRLANPAAGLTVIHQSQAKEDCICVLQLTEAGDIFYHTLKSQTETFSKDDPPAPTQNSVGPEGRSGDVQSTLGTSRSSALGETWYSSGPQSPADDSGFEGRRQPWDTPRAGLEMVINDPHDDLYLTLATNTGLTDTQETAATAPLPTVQSLDTNVNINPVRPKAKVSDEALLVWRKWILKLLKCPRKRRNLPHKTTKTEYLLPDDSLQKDPLEDHCRRTLRKDLRETMRNGHVLVHRNTCLKPLALVPVPAPVEPSEWADVLSERMSASWEPGLGGWRSWWEERLGLNREEKVEALRRKRRRQKQAKAHSRIDLSGSFTSSISYQSDLDSASLSGWSSAASQYASSDVDSAAKSCYNTKWATLSEPGTPRATTPTPQTSNSQPTTPHRVFGSKPTTPLKQLSSFLSQPTIPYSQSSSSSLPTIPYSQSSSSSLPTIPYSQSSSSSLPTIPYSQFTSSEPLFTPQKQPTVGKLLPWTTVGSDSSAAGILRTVVATQKPKPQNQDYLNSLFASQEPMDASQGVGFNESRHHTPLATSSQLSSISTSQRNLKVGLTSSEPKRKKSRMGF</sequence>
<dbReference type="GO" id="GO:0001164">
    <property type="term" value="F:RNA polymerase I core promoter sequence-specific DNA binding"/>
    <property type="evidence" value="ECO:0007669"/>
    <property type="project" value="TreeGrafter"/>
</dbReference>
<evidence type="ECO:0000259" key="3">
    <source>
        <dbReference type="Pfam" id="PF20642"/>
    </source>
</evidence>
<name>A0A8U0QMV6_SALNM</name>
<feature type="compositionally biased region" description="Low complexity" evidence="1">
    <location>
        <begin position="1241"/>
        <end position="1252"/>
    </location>
</feature>
<dbReference type="SUPFAM" id="SSF50978">
    <property type="entry name" value="WD40 repeat-like"/>
    <property type="match status" value="1"/>
</dbReference>
<feature type="compositionally biased region" description="Low complexity" evidence="1">
    <location>
        <begin position="1079"/>
        <end position="1093"/>
    </location>
</feature>
<dbReference type="CTD" id="9013"/>
<dbReference type="InterPro" id="IPR049090">
    <property type="entry name" value="TAF1C_HB"/>
</dbReference>
<dbReference type="Pfam" id="PF20641">
    <property type="entry name" value="TAF1C_beta-prop"/>
    <property type="match status" value="1"/>
</dbReference>
<dbReference type="GO" id="GO:0001650">
    <property type="term" value="C:fibrillar center"/>
    <property type="evidence" value="ECO:0007669"/>
    <property type="project" value="TreeGrafter"/>
</dbReference>
<feature type="region of interest" description="Disordered" evidence="1">
    <location>
        <begin position="1121"/>
        <end position="1146"/>
    </location>
</feature>
<evidence type="ECO:0000313" key="4">
    <source>
        <dbReference type="Proteomes" id="UP000808372"/>
    </source>
</evidence>
<dbReference type="Proteomes" id="UP000808372">
    <property type="component" value="Chromosome 3"/>
</dbReference>
<feature type="domain" description="TAF1C helical bundle" evidence="3">
    <location>
        <begin position="862"/>
        <end position="1013"/>
    </location>
</feature>
<protein>
    <submittedName>
        <fullName evidence="5">TATA box-binding protein-associated factor RNA polymerase I subunit C isoform X1</fullName>
    </submittedName>
</protein>
<evidence type="ECO:0000256" key="1">
    <source>
        <dbReference type="SAM" id="MobiDB-lite"/>
    </source>
</evidence>
<dbReference type="InterPro" id="IPR038801">
    <property type="entry name" value="TAF1C"/>
</dbReference>
<dbReference type="SUPFAM" id="SSF69349">
    <property type="entry name" value="Phage fibre proteins"/>
    <property type="match status" value="1"/>
</dbReference>
<accession>A0A8U0QMV6</accession>
<organism evidence="4 5">
    <name type="scientific">Salvelinus namaycush</name>
    <name type="common">Lake trout</name>
    <name type="synonym">Salmo namaycush</name>
    <dbReference type="NCBI Taxonomy" id="8040"/>
    <lineage>
        <taxon>Eukaryota</taxon>
        <taxon>Metazoa</taxon>
        <taxon>Chordata</taxon>
        <taxon>Craniata</taxon>
        <taxon>Vertebrata</taxon>
        <taxon>Euteleostomi</taxon>
        <taxon>Actinopterygii</taxon>
        <taxon>Neopterygii</taxon>
        <taxon>Teleostei</taxon>
        <taxon>Protacanthopterygii</taxon>
        <taxon>Salmoniformes</taxon>
        <taxon>Salmonidae</taxon>
        <taxon>Salmoninae</taxon>
        <taxon>Salvelinus</taxon>
    </lineage>
</organism>